<dbReference type="AlphaFoldDB" id="A0A8J6JKW1"/>
<dbReference type="Pfam" id="PF10076">
    <property type="entry name" value="Phage_Mu_Gp48"/>
    <property type="match status" value="1"/>
</dbReference>
<protein>
    <submittedName>
        <fullName evidence="1">DUF2313 domain-containing protein</fullName>
    </submittedName>
</protein>
<dbReference type="InterPro" id="IPR018755">
    <property type="entry name" value="Phage_Mu_Gp48"/>
</dbReference>
<dbReference type="EMBL" id="JACOPQ010000002">
    <property type="protein sequence ID" value="MBC5736065.1"/>
    <property type="molecule type" value="Genomic_DNA"/>
</dbReference>
<keyword evidence="2" id="KW-1185">Reference proteome</keyword>
<accession>A0A8J6JKW1</accession>
<dbReference type="RefSeq" id="WP_186918463.1">
    <property type="nucleotide sequence ID" value="NZ_JACOPQ010000002.1"/>
</dbReference>
<evidence type="ECO:0000313" key="2">
    <source>
        <dbReference type="Proteomes" id="UP000607645"/>
    </source>
</evidence>
<dbReference type="Proteomes" id="UP000607645">
    <property type="component" value="Unassembled WGS sequence"/>
</dbReference>
<comment type="caution">
    <text evidence="1">The sequence shown here is derived from an EMBL/GenBank/DDBJ whole genome shotgun (WGS) entry which is preliminary data.</text>
</comment>
<evidence type="ECO:0000313" key="1">
    <source>
        <dbReference type="EMBL" id="MBC5736065.1"/>
    </source>
</evidence>
<reference evidence="1" key="1">
    <citation type="submission" date="2020-08" db="EMBL/GenBank/DDBJ databases">
        <title>Genome public.</title>
        <authorList>
            <person name="Liu C."/>
            <person name="Sun Q."/>
        </authorList>
    </citation>
    <scope>NUCLEOTIDE SEQUENCE</scope>
    <source>
        <strain evidence="1">NSJ-52</strain>
    </source>
</reference>
<sequence length="202" mass="22346">MKYGEGRYGAAGYGLSDAGPGGDDARPVDLLSRIPPQWRGSEEMQALQGVMGWQAGRLRAWFDGFARQLALETATWGLVYWERAFGLESDAGKTYAFRRERVKAKLRGAGTTTRQALVNVASAFANGEAEVIVYPEEYRFVIKFVGVKGVPANIKGLEEAVVEAKPAHLAFSFEYLYNVWDNLAAVTWTEAGSSTWDRLRIL</sequence>
<organism evidence="1 2">
    <name type="scientific">Lawsonibacter faecis</name>
    <dbReference type="NCBI Taxonomy" id="2763052"/>
    <lineage>
        <taxon>Bacteria</taxon>
        <taxon>Bacillati</taxon>
        <taxon>Bacillota</taxon>
        <taxon>Clostridia</taxon>
        <taxon>Eubacteriales</taxon>
        <taxon>Oscillospiraceae</taxon>
        <taxon>Lawsonibacter</taxon>
    </lineage>
</organism>
<gene>
    <name evidence="1" type="ORF">H8S62_03455</name>
</gene>
<proteinExistence type="predicted"/>
<name>A0A8J6JKW1_9FIRM</name>